<comment type="caution">
    <text evidence="2">The sequence shown here is derived from an EMBL/GenBank/DDBJ whole genome shotgun (WGS) entry which is preliminary data.</text>
</comment>
<reference evidence="3" key="1">
    <citation type="submission" date="2023-08" db="EMBL/GenBank/DDBJ databases">
        <title>Rhodospirillaceae gen. nov., a novel taxon isolated from the Yangtze River Yuezi River estuary sludge.</title>
        <authorList>
            <person name="Ruan L."/>
        </authorList>
    </citation>
    <scope>NUCLEOTIDE SEQUENCE [LARGE SCALE GENOMIC DNA]</scope>
    <source>
        <strain evidence="3">R-7</strain>
    </source>
</reference>
<gene>
    <name evidence="2" type="ORF">Q8A70_00810</name>
</gene>
<dbReference type="EMBL" id="JAUYVI010000001">
    <property type="protein sequence ID" value="MDQ7246178.1"/>
    <property type="molecule type" value="Genomic_DNA"/>
</dbReference>
<dbReference type="InterPro" id="IPR011051">
    <property type="entry name" value="RmlC_Cupin_sf"/>
</dbReference>
<dbReference type="SUPFAM" id="SSF51182">
    <property type="entry name" value="RmlC-like cupins"/>
    <property type="match status" value="1"/>
</dbReference>
<dbReference type="Proteomes" id="UP001230156">
    <property type="component" value="Unassembled WGS sequence"/>
</dbReference>
<protein>
    <submittedName>
        <fullName evidence="2">Cupin domain-containing protein</fullName>
    </submittedName>
</protein>
<evidence type="ECO:0000259" key="1">
    <source>
        <dbReference type="Pfam" id="PF07883"/>
    </source>
</evidence>
<dbReference type="InterPro" id="IPR014710">
    <property type="entry name" value="RmlC-like_jellyroll"/>
</dbReference>
<dbReference type="Gene3D" id="2.60.120.10">
    <property type="entry name" value="Jelly Rolls"/>
    <property type="match status" value="1"/>
</dbReference>
<evidence type="ECO:0000313" key="3">
    <source>
        <dbReference type="Proteomes" id="UP001230156"/>
    </source>
</evidence>
<dbReference type="Pfam" id="PF07883">
    <property type="entry name" value="Cupin_2"/>
    <property type="match status" value="1"/>
</dbReference>
<proteinExistence type="predicted"/>
<feature type="domain" description="Cupin type-2" evidence="1">
    <location>
        <begin position="72"/>
        <end position="134"/>
    </location>
</feature>
<organism evidence="2 3">
    <name type="scientific">Dongia sedimenti</name>
    <dbReference type="NCBI Taxonomy" id="3064282"/>
    <lineage>
        <taxon>Bacteria</taxon>
        <taxon>Pseudomonadati</taxon>
        <taxon>Pseudomonadota</taxon>
        <taxon>Alphaproteobacteria</taxon>
        <taxon>Rhodospirillales</taxon>
        <taxon>Dongiaceae</taxon>
        <taxon>Dongia</taxon>
    </lineage>
</organism>
<dbReference type="RefSeq" id="WP_379953551.1">
    <property type="nucleotide sequence ID" value="NZ_JAUYVI010000001.1"/>
</dbReference>
<evidence type="ECO:0000313" key="2">
    <source>
        <dbReference type="EMBL" id="MDQ7246178.1"/>
    </source>
</evidence>
<accession>A0ABU0YHP4</accession>
<dbReference type="InterPro" id="IPR013096">
    <property type="entry name" value="Cupin_2"/>
</dbReference>
<keyword evidence="3" id="KW-1185">Reference proteome</keyword>
<sequence length="155" mass="17207">MNDSSHIQEDWTRRIEMDGFGEVRRFTVPRVCAVSAVAATILDCDQPRILADFDTDGAVIVGVARWKHDTIRGLWERHDGGDAILVLVAGQLTATFHEAHADRVLQAGAGDVILIPRGIPHCFEIRTDEVSLLFLTPRSGNSRWSEDAQIVSRHP</sequence>
<name>A0ABU0YHP4_9PROT</name>